<evidence type="ECO:0000256" key="1">
    <source>
        <dbReference type="SAM" id="Phobius"/>
    </source>
</evidence>
<dbReference type="RefSeq" id="WP_152890356.1">
    <property type="nucleotide sequence ID" value="NZ_WHJC01000159.1"/>
</dbReference>
<gene>
    <name evidence="2" type="ORF">GBZ86_10245</name>
</gene>
<feature type="transmembrane region" description="Helical" evidence="1">
    <location>
        <begin position="21"/>
        <end position="38"/>
    </location>
</feature>
<keyword evidence="1" id="KW-1133">Transmembrane helix</keyword>
<evidence type="ECO:0000313" key="2">
    <source>
        <dbReference type="EMBL" id="MPQ44141.1"/>
    </source>
</evidence>
<keyword evidence="1" id="KW-0812">Transmembrane</keyword>
<name>A0A6I1MTD8_9CLOT</name>
<keyword evidence="1" id="KW-0472">Membrane</keyword>
<accession>A0A6I1MTD8</accession>
<dbReference type="AlphaFoldDB" id="A0A6I1MTD8"/>
<evidence type="ECO:0000313" key="3">
    <source>
        <dbReference type="Proteomes" id="UP000430345"/>
    </source>
</evidence>
<keyword evidence="3" id="KW-1185">Reference proteome</keyword>
<dbReference type="EMBL" id="WHJC01000159">
    <property type="protein sequence ID" value="MPQ44141.1"/>
    <property type="molecule type" value="Genomic_DNA"/>
</dbReference>
<dbReference type="Proteomes" id="UP000430345">
    <property type="component" value="Unassembled WGS sequence"/>
</dbReference>
<organism evidence="2 3">
    <name type="scientific">Clostridium tarantellae</name>
    <dbReference type="NCBI Taxonomy" id="39493"/>
    <lineage>
        <taxon>Bacteria</taxon>
        <taxon>Bacillati</taxon>
        <taxon>Bacillota</taxon>
        <taxon>Clostridia</taxon>
        <taxon>Eubacteriales</taxon>
        <taxon>Clostridiaceae</taxon>
        <taxon>Clostridium</taxon>
    </lineage>
</organism>
<protein>
    <submittedName>
        <fullName evidence="2">Uncharacterized protein</fullName>
    </submittedName>
</protein>
<reference evidence="2 3" key="1">
    <citation type="submission" date="2019-10" db="EMBL/GenBank/DDBJ databases">
        <title>The Genome Sequence of Clostridium tarantellae Isolated from Fish Brain.</title>
        <authorList>
            <person name="Bano L."/>
            <person name="Kiel M."/>
            <person name="Sales G."/>
            <person name="Doxey A.C."/>
            <person name="Mansfield M.J."/>
            <person name="Schiavone M."/>
            <person name="Rossetto O."/>
            <person name="Pirazzini M."/>
            <person name="Dobrindt U."/>
            <person name="Montecucco C."/>
        </authorList>
    </citation>
    <scope>NUCLEOTIDE SEQUENCE [LARGE SCALE GENOMIC DNA]</scope>
    <source>
        <strain evidence="2 3">DSM 3997</strain>
    </source>
</reference>
<comment type="caution">
    <text evidence="2">The sequence shown here is derived from an EMBL/GenBank/DDBJ whole genome shotgun (WGS) entry which is preliminary data.</text>
</comment>
<feature type="transmembrane region" description="Helical" evidence="1">
    <location>
        <begin position="50"/>
        <end position="67"/>
    </location>
</feature>
<sequence>MNKNNKLNKNKDFIKFIKKQPIKIIIHLLTIIVWAFFLKDFFVYKSTNSFYSVGISLAALLTFFLELKIMKK</sequence>
<proteinExistence type="predicted"/>